<evidence type="ECO:0000313" key="2">
    <source>
        <dbReference type="EMBL" id="GFQ75334.1"/>
    </source>
</evidence>
<protein>
    <submittedName>
        <fullName evidence="2">Uncharacterized protein</fullName>
    </submittedName>
</protein>
<evidence type="ECO:0000313" key="4">
    <source>
        <dbReference type="Proteomes" id="UP000887116"/>
    </source>
</evidence>
<feature type="region of interest" description="Disordered" evidence="1">
    <location>
        <begin position="71"/>
        <end position="95"/>
    </location>
</feature>
<dbReference type="EMBL" id="BMAO01031470">
    <property type="protein sequence ID" value="GFQ75334.1"/>
    <property type="molecule type" value="Genomic_DNA"/>
</dbReference>
<gene>
    <name evidence="2" type="ORF">TNCT_314001</name>
    <name evidence="3" type="ORF">TNCT_544781</name>
</gene>
<evidence type="ECO:0000256" key="1">
    <source>
        <dbReference type="SAM" id="MobiDB-lite"/>
    </source>
</evidence>
<accession>A0A8X6KIY3</accession>
<comment type="caution">
    <text evidence="2">The sequence shown here is derived from an EMBL/GenBank/DDBJ whole genome shotgun (WGS) entry which is preliminary data.</text>
</comment>
<reference evidence="2" key="1">
    <citation type="submission" date="2020-07" db="EMBL/GenBank/DDBJ databases">
        <title>Multicomponent nature underlies the extraordinary mechanical properties of spider dragline silk.</title>
        <authorList>
            <person name="Kono N."/>
            <person name="Nakamura H."/>
            <person name="Mori M."/>
            <person name="Yoshida Y."/>
            <person name="Ohtoshi R."/>
            <person name="Malay A.D."/>
            <person name="Moran D.A.P."/>
            <person name="Tomita M."/>
            <person name="Numata K."/>
            <person name="Arakawa K."/>
        </authorList>
    </citation>
    <scope>NUCLEOTIDE SEQUENCE</scope>
</reference>
<proteinExistence type="predicted"/>
<dbReference type="AlphaFoldDB" id="A0A8X6KIY3"/>
<keyword evidence="4" id="KW-1185">Reference proteome</keyword>
<dbReference type="Proteomes" id="UP000887116">
    <property type="component" value="Unassembled WGS sequence"/>
</dbReference>
<dbReference type="EMBL" id="BMAO01039272">
    <property type="protein sequence ID" value="GFR30269.1"/>
    <property type="molecule type" value="Genomic_DNA"/>
</dbReference>
<name>A0A8X6KIY3_TRICU</name>
<organism evidence="2 4">
    <name type="scientific">Trichonephila clavata</name>
    <name type="common">Joro spider</name>
    <name type="synonym">Nephila clavata</name>
    <dbReference type="NCBI Taxonomy" id="2740835"/>
    <lineage>
        <taxon>Eukaryota</taxon>
        <taxon>Metazoa</taxon>
        <taxon>Ecdysozoa</taxon>
        <taxon>Arthropoda</taxon>
        <taxon>Chelicerata</taxon>
        <taxon>Arachnida</taxon>
        <taxon>Araneae</taxon>
        <taxon>Araneomorphae</taxon>
        <taxon>Entelegynae</taxon>
        <taxon>Araneoidea</taxon>
        <taxon>Nephilidae</taxon>
        <taxon>Trichonephila</taxon>
    </lineage>
</organism>
<sequence>MCEGNETNLSRLILGVPATSAKNKCLSVLVFSSTSFEVRKKKMWLRIDGFLSQLIPLLPMEISEIVVKEPPERGDNYPHIKKSALSPVPTHACGP</sequence>
<evidence type="ECO:0000313" key="3">
    <source>
        <dbReference type="EMBL" id="GFR30269.1"/>
    </source>
</evidence>